<evidence type="ECO:0000313" key="6">
    <source>
        <dbReference type="Proteomes" id="UP000008916"/>
    </source>
</evidence>
<dbReference type="InterPro" id="IPR028098">
    <property type="entry name" value="Glyco_trans_4-like_N"/>
</dbReference>
<reference evidence="5 6" key="1">
    <citation type="journal article" date="2011" name="Stand. Genomic Sci.">
        <title>Complete genome sequence of Mycobacterium sp. strain (Spyr1) and reclassification to Mycobacterium gilvum Spyr1.</title>
        <authorList>
            <person name="Kallimanis A."/>
            <person name="Karabika E."/>
            <person name="Mavromatis K."/>
            <person name="Lapidus A."/>
            <person name="Labutti K.M."/>
            <person name="Liolios K."/>
            <person name="Ivanova N."/>
            <person name="Goodwin L."/>
            <person name="Woyke T."/>
            <person name="Velentzas A.D."/>
            <person name="Perisynakis A."/>
            <person name="Ouzounis C.C."/>
            <person name="Kyrpides N.C."/>
            <person name="Koukkou A.I."/>
            <person name="Drainas C."/>
        </authorList>
    </citation>
    <scope>NUCLEOTIDE SEQUENCE [LARGE SCALE GENOMIC DNA]</scope>
    <source>
        <strain evidence="6">DSM 45189 / LMG 24558 / Spyr1</strain>
    </source>
</reference>
<organism evidence="5 6">
    <name type="scientific">Mycolicibacterium gilvum (strain DSM 45189 / LMG 24558 / Spyr1)</name>
    <name type="common">Mycobacterium gilvum</name>
    <dbReference type="NCBI Taxonomy" id="278137"/>
    <lineage>
        <taxon>Bacteria</taxon>
        <taxon>Bacillati</taxon>
        <taxon>Actinomycetota</taxon>
        <taxon>Actinomycetes</taxon>
        <taxon>Mycobacteriales</taxon>
        <taxon>Mycobacteriaceae</taxon>
        <taxon>Mycolicibacterium</taxon>
    </lineage>
</organism>
<sequence>MGRVKSYIRPRSGDAQALWVSTSLTTRGGIATFVRNMQDTDFWVDWNIRHIATHCDGSALDRVRIFALGYFKFVFQILAWYPDLVHVHSSSYGSFARKCILSWTAIILRVPVIIHVHGSEFHNFFDNAQPPIKWVIRRTLTRASTVIALGATWAERLQRIAPNAKIALVPNAIRLEGAVAQDSSGPVHVVFLGRVSDRKGTFLLLESWAKLVATASTPTPKLTIAGDGEVDRARELASALGIRNGVDIRGWMSPTEAQELLATAHVLVLPSLNEGQPMAILEAMARGICVVASNSGGIPEMLGMDGGVLVDPINADSLTDALRHVTCNAAARAEIGALARQRISRHFNVDQLARRLDDLYHDVLKV</sequence>
<keyword evidence="1" id="KW-0328">Glycosyltransferase</keyword>
<dbReference type="Pfam" id="PF13439">
    <property type="entry name" value="Glyco_transf_4"/>
    <property type="match status" value="1"/>
</dbReference>
<keyword evidence="6" id="KW-1185">Reference proteome</keyword>
<dbReference type="Gene3D" id="3.40.50.2000">
    <property type="entry name" value="Glycogen Phosphorylase B"/>
    <property type="match status" value="2"/>
</dbReference>
<dbReference type="AlphaFoldDB" id="E6TAS3"/>
<name>E6TAS3_MYCSR</name>
<gene>
    <name evidence="5" type="ordered locus">Mspyr1_41520</name>
</gene>
<keyword evidence="2" id="KW-0808">Transferase</keyword>
<proteinExistence type="predicted"/>
<evidence type="ECO:0000256" key="2">
    <source>
        <dbReference type="ARBA" id="ARBA00022679"/>
    </source>
</evidence>
<protein>
    <submittedName>
        <fullName evidence="5">Glycosyltransferase</fullName>
    </submittedName>
</protein>
<evidence type="ECO:0000259" key="3">
    <source>
        <dbReference type="Pfam" id="PF00534"/>
    </source>
</evidence>
<dbReference type="GO" id="GO:0016757">
    <property type="term" value="F:glycosyltransferase activity"/>
    <property type="evidence" value="ECO:0007669"/>
    <property type="project" value="UniProtKB-KW"/>
</dbReference>
<feature type="domain" description="Glycosyl transferase family 1" evidence="3">
    <location>
        <begin position="186"/>
        <end position="341"/>
    </location>
</feature>
<dbReference type="EMBL" id="CP002385">
    <property type="protein sequence ID" value="ADU00723.1"/>
    <property type="molecule type" value="Genomic_DNA"/>
</dbReference>
<dbReference type="HOGENOM" id="CLU_009583_14_0_11"/>
<dbReference type="PANTHER" id="PTHR12526:SF631">
    <property type="entry name" value="BLL6306 PROTEIN"/>
    <property type="match status" value="1"/>
</dbReference>
<dbReference type="KEGG" id="msp:Mspyr1_41520"/>
<dbReference type="PANTHER" id="PTHR12526">
    <property type="entry name" value="GLYCOSYLTRANSFERASE"/>
    <property type="match status" value="1"/>
</dbReference>
<dbReference type="SUPFAM" id="SSF53756">
    <property type="entry name" value="UDP-Glycosyltransferase/glycogen phosphorylase"/>
    <property type="match status" value="1"/>
</dbReference>
<evidence type="ECO:0000259" key="4">
    <source>
        <dbReference type="Pfam" id="PF13439"/>
    </source>
</evidence>
<evidence type="ECO:0000256" key="1">
    <source>
        <dbReference type="ARBA" id="ARBA00022676"/>
    </source>
</evidence>
<dbReference type="CDD" id="cd03801">
    <property type="entry name" value="GT4_PimA-like"/>
    <property type="match status" value="1"/>
</dbReference>
<dbReference type="InterPro" id="IPR001296">
    <property type="entry name" value="Glyco_trans_1"/>
</dbReference>
<feature type="domain" description="Glycosyltransferase subfamily 4-like N-terminal" evidence="4">
    <location>
        <begin position="63"/>
        <end position="176"/>
    </location>
</feature>
<evidence type="ECO:0000313" key="5">
    <source>
        <dbReference type="EMBL" id="ADU00723.1"/>
    </source>
</evidence>
<accession>E6TAS3</accession>
<dbReference type="Proteomes" id="UP000008916">
    <property type="component" value="Chromosome"/>
</dbReference>
<dbReference type="Pfam" id="PF00534">
    <property type="entry name" value="Glycos_transf_1"/>
    <property type="match status" value="1"/>
</dbReference>